<evidence type="ECO:0000313" key="1">
    <source>
        <dbReference type="EMBL" id="CAB4137407.1"/>
    </source>
</evidence>
<proteinExistence type="predicted"/>
<reference evidence="1" key="1">
    <citation type="submission" date="2020-04" db="EMBL/GenBank/DDBJ databases">
        <authorList>
            <person name="Chiriac C."/>
            <person name="Salcher M."/>
            <person name="Ghai R."/>
            <person name="Kavagutti S V."/>
        </authorList>
    </citation>
    <scope>NUCLEOTIDE SEQUENCE</scope>
</reference>
<organism evidence="1">
    <name type="scientific">uncultured Caudovirales phage</name>
    <dbReference type="NCBI Taxonomy" id="2100421"/>
    <lineage>
        <taxon>Viruses</taxon>
        <taxon>Duplodnaviria</taxon>
        <taxon>Heunggongvirae</taxon>
        <taxon>Uroviricota</taxon>
        <taxon>Caudoviricetes</taxon>
        <taxon>Peduoviridae</taxon>
        <taxon>Maltschvirus</taxon>
        <taxon>Maltschvirus maltsch</taxon>
    </lineage>
</organism>
<gene>
    <name evidence="1" type="ORF">UFOVP316_40</name>
</gene>
<dbReference type="EMBL" id="LR796329">
    <property type="protein sequence ID" value="CAB4137407.1"/>
    <property type="molecule type" value="Genomic_DNA"/>
</dbReference>
<accession>A0A6J5LWG6</accession>
<protein>
    <recommendedName>
        <fullName evidence="2">Essential recombination function protein</fullName>
    </recommendedName>
</protein>
<evidence type="ECO:0008006" key="2">
    <source>
        <dbReference type="Google" id="ProtNLM"/>
    </source>
</evidence>
<sequence>MQTIKIKGKDYVPVSERIKYLAANYHHQICTEYQYFPEQKMWVVKATLQIGKGEDAQIFTGLAQEVESSNYKDVNHTSALENAETSAIGRCIAFMGVGVDGGIASADEVVKAINRVDEVGEEARLKLLSMLENTTYEERQKEQLAVRIEGILKQDDFDKAYNNLLANQIEDKDRIAMGLNYNQGDIKKSLKAMK</sequence>
<name>A0A6J5LWG6_9CAUD</name>